<feature type="binding site" evidence="8">
    <location>
        <position position="43"/>
    </location>
    <ligand>
        <name>Zn(2+)</name>
        <dbReference type="ChEBI" id="CHEBI:29105"/>
    </ligand>
</feature>
<feature type="binding site" evidence="8">
    <location>
        <position position="46"/>
    </location>
    <ligand>
        <name>Zn(2+)</name>
        <dbReference type="ChEBI" id="CHEBI:29105"/>
    </ligand>
</feature>
<evidence type="ECO:0000256" key="2">
    <source>
        <dbReference type="ARBA" id="ARBA00022664"/>
    </source>
</evidence>
<organism evidence="9">
    <name type="scientific">Vannella robusta</name>
    <dbReference type="NCBI Taxonomy" id="1487602"/>
    <lineage>
        <taxon>Eukaryota</taxon>
        <taxon>Amoebozoa</taxon>
        <taxon>Discosea</taxon>
        <taxon>Flabellinia</taxon>
        <taxon>Vannellidae</taxon>
        <taxon>Vannella</taxon>
    </lineage>
</organism>
<dbReference type="HAMAP" id="MF_03226">
    <property type="entry name" value="YJU2"/>
    <property type="match status" value="1"/>
</dbReference>
<comment type="function">
    <text evidence="8">Part of the spliceosome which catalyzes two sequential transesterification reactions, first the excision of the non-coding intron from pre-mRNA and then the ligation of the coding exons to form the mature mRNA. Plays a role in stabilizing the structure of the spliceosome catalytic core and docking of the branch helix into the active site, producing 5'-exon and lariat intron-3'-intermediates.</text>
</comment>
<feature type="binding site" evidence="8">
    <location>
        <position position="80"/>
    </location>
    <ligand>
        <name>Zn(2+)</name>
        <dbReference type="ChEBI" id="CHEBI:29105"/>
    </ligand>
</feature>
<comment type="similarity">
    <text evidence="8">Belongs to the CWC16 family. YJU2 subfamily.</text>
</comment>
<name>A0A7S4ISZ1_9EUKA</name>
<protein>
    <recommendedName>
        <fullName evidence="8">Splicing factor YJU2</fullName>
    </recommendedName>
</protein>
<dbReference type="Pfam" id="PF04502">
    <property type="entry name" value="Saf4_Yju2"/>
    <property type="match status" value="1"/>
</dbReference>
<evidence type="ECO:0000313" key="9">
    <source>
        <dbReference type="EMBL" id="CAE2238617.1"/>
    </source>
</evidence>
<dbReference type="GO" id="GO:0071006">
    <property type="term" value="C:U2-type catalytic step 1 spliceosome"/>
    <property type="evidence" value="ECO:0007669"/>
    <property type="project" value="UniProtKB-UniRule"/>
</dbReference>
<evidence type="ECO:0000256" key="1">
    <source>
        <dbReference type="ARBA" id="ARBA00004123"/>
    </source>
</evidence>
<gene>
    <name evidence="9" type="ORF">VSP0166_LOCUS16593</name>
</gene>
<dbReference type="GO" id="GO:0000349">
    <property type="term" value="P:generation of catalytic spliceosome for first transesterification step"/>
    <property type="evidence" value="ECO:0007669"/>
    <property type="project" value="UniProtKB-UniRule"/>
</dbReference>
<dbReference type="PANTHER" id="PTHR12111">
    <property type="entry name" value="SPLICING FACTOR YJU2"/>
    <property type="match status" value="1"/>
</dbReference>
<keyword evidence="4 8" id="KW-0747">Spliceosome</keyword>
<dbReference type="AlphaFoldDB" id="A0A7S4ISZ1"/>
<comment type="subunit">
    <text evidence="8">Component of the spliceosome. Present in the activated B complex, the catalytically activated B* complex which catalyzes the branching, the catalytic step 1 C complex catalyzing the exon ligation, and the postcatalytic P complex containing the ligated exons (mRNA) and the excised lariat intron.</text>
</comment>
<dbReference type="EMBL" id="HBKP01023762">
    <property type="protein sequence ID" value="CAE2238617.1"/>
    <property type="molecule type" value="Transcribed_RNA"/>
</dbReference>
<reference evidence="9" key="1">
    <citation type="submission" date="2021-01" db="EMBL/GenBank/DDBJ databases">
        <authorList>
            <person name="Corre E."/>
            <person name="Pelletier E."/>
            <person name="Niang G."/>
            <person name="Scheremetjew M."/>
            <person name="Finn R."/>
            <person name="Kale V."/>
            <person name="Holt S."/>
            <person name="Cochrane G."/>
            <person name="Meng A."/>
            <person name="Brown T."/>
            <person name="Cohen L."/>
        </authorList>
    </citation>
    <scope>NUCLEOTIDE SEQUENCE</scope>
    <source>
        <strain evidence="9">DIVA3 518/3/11/1/6</strain>
    </source>
</reference>
<dbReference type="PANTHER" id="PTHR12111:SF1">
    <property type="entry name" value="SPLICING FACTOR YJU2"/>
    <property type="match status" value="1"/>
</dbReference>
<keyword evidence="7 8" id="KW-0539">Nucleus</keyword>
<evidence type="ECO:0000256" key="4">
    <source>
        <dbReference type="ARBA" id="ARBA00022728"/>
    </source>
</evidence>
<keyword evidence="2" id="KW-0507">mRNA processing</keyword>
<sequence length="250" mass="29079">MGERKVLNKYYPADFDPSKLPKKARPKNNQQKVRVMLPMTVCCDTCHEYIYKGKKFNSRKETVEGEEYLGIKIYRFYIKCTKCSSELTFKTDPEHSDYNAELGCTRNFEPYSWRSQEEAEKEKSKKKDEIESDAIAKLEQRTKQRKNEMEDIEKLDELRMLSGRNDSVPVDRVFEARRLEEEAAKKEEEELASIVFHNSKDRVKKISDTAPIQPIPITKKIVKGLPKKKKKTALPVASKEDDLSALIGNY</sequence>
<keyword evidence="5 8" id="KW-0862">Zinc</keyword>
<proteinExistence type="inferred from homology"/>
<evidence type="ECO:0000256" key="5">
    <source>
        <dbReference type="ARBA" id="ARBA00022833"/>
    </source>
</evidence>
<evidence type="ECO:0000256" key="6">
    <source>
        <dbReference type="ARBA" id="ARBA00023187"/>
    </source>
</evidence>
<dbReference type="InterPro" id="IPR043701">
    <property type="entry name" value="Yju2"/>
</dbReference>
<feature type="binding site" evidence="8">
    <location>
        <position position="83"/>
    </location>
    <ligand>
        <name>Zn(2+)</name>
        <dbReference type="ChEBI" id="CHEBI:29105"/>
    </ligand>
</feature>
<evidence type="ECO:0000256" key="7">
    <source>
        <dbReference type="ARBA" id="ARBA00023242"/>
    </source>
</evidence>
<evidence type="ECO:0000256" key="3">
    <source>
        <dbReference type="ARBA" id="ARBA00022723"/>
    </source>
</evidence>
<evidence type="ECO:0000256" key="8">
    <source>
        <dbReference type="HAMAP-Rule" id="MF_03226"/>
    </source>
</evidence>
<keyword evidence="6" id="KW-0508">mRNA splicing</keyword>
<dbReference type="InterPro" id="IPR007590">
    <property type="entry name" value="Saf4/Yju2"/>
</dbReference>
<keyword evidence="3 8" id="KW-0479">Metal-binding</keyword>
<comment type="subcellular location">
    <subcellularLocation>
        <location evidence="1 8">Nucleus</location>
    </subcellularLocation>
</comment>
<accession>A0A7S4ISZ1</accession>
<dbReference type="GO" id="GO:0046872">
    <property type="term" value="F:metal ion binding"/>
    <property type="evidence" value="ECO:0007669"/>
    <property type="project" value="UniProtKB-KW"/>
</dbReference>